<dbReference type="PANTHER" id="PTHR30336">
    <property type="entry name" value="INNER MEMBRANE PROTEIN, PROBABLE PERMEASE"/>
    <property type="match status" value="1"/>
</dbReference>
<dbReference type="PANTHER" id="PTHR30336:SF20">
    <property type="entry name" value="DUF218 DOMAIN-CONTAINING PROTEIN"/>
    <property type="match status" value="1"/>
</dbReference>
<organism evidence="2 3">
    <name type="scientific">Holdemanella porci</name>
    <dbReference type="NCBI Taxonomy" id="2652276"/>
    <lineage>
        <taxon>Bacteria</taxon>
        <taxon>Bacillati</taxon>
        <taxon>Bacillota</taxon>
        <taxon>Erysipelotrichia</taxon>
        <taxon>Erysipelotrichales</taxon>
        <taxon>Erysipelotrichaceae</taxon>
        <taxon>Holdemanella</taxon>
    </lineage>
</organism>
<dbReference type="GO" id="GO:0005886">
    <property type="term" value="C:plasma membrane"/>
    <property type="evidence" value="ECO:0007669"/>
    <property type="project" value="TreeGrafter"/>
</dbReference>
<evidence type="ECO:0000313" key="3">
    <source>
        <dbReference type="Proteomes" id="UP000434241"/>
    </source>
</evidence>
<dbReference type="EMBL" id="VUMR01000022">
    <property type="protein sequence ID" value="MSS56334.1"/>
    <property type="molecule type" value="Genomic_DNA"/>
</dbReference>
<keyword evidence="3" id="KW-1185">Reference proteome</keyword>
<feature type="domain" description="DUF218" evidence="1">
    <location>
        <begin position="48"/>
        <end position="141"/>
    </location>
</feature>
<evidence type="ECO:0000259" key="1">
    <source>
        <dbReference type="Pfam" id="PF02698"/>
    </source>
</evidence>
<dbReference type="AlphaFoldDB" id="A0A6N7VIP7"/>
<dbReference type="InterPro" id="IPR003848">
    <property type="entry name" value="DUF218"/>
</dbReference>
<evidence type="ECO:0000313" key="2">
    <source>
        <dbReference type="EMBL" id="MSS56334.1"/>
    </source>
</evidence>
<dbReference type="Proteomes" id="UP000434241">
    <property type="component" value="Unassembled WGS sequence"/>
</dbReference>
<gene>
    <name evidence="2" type="ORF">FYJ55_05350</name>
</gene>
<name>A0A6N7VIP7_9FIRM</name>
<dbReference type="GeneID" id="93158713"/>
<dbReference type="InterPro" id="IPR014729">
    <property type="entry name" value="Rossmann-like_a/b/a_fold"/>
</dbReference>
<dbReference type="Gene3D" id="3.40.50.620">
    <property type="entry name" value="HUPs"/>
    <property type="match status" value="1"/>
</dbReference>
<reference evidence="2 3" key="1">
    <citation type="submission" date="2019-08" db="EMBL/GenBank/DDBJ databases">
        <title>In-depth cultivation of the pig gut microbiome towards novel bacterial diversity and tailored functional studies.</title>
        <authorList>
            <person name="Wylensek D."/>
            <person name="Hitch T.C.A."/>
            <person name="Clavel T."/>
        </authorList>
    </citation>
    <scope>NUCLEOTIDE SEQUENCE [LARGE SCALE GENOMIC DNA]</scope>
    <source>
        <strain evidence="2 3">LKV-472-APC-3</strain>
    </source>
</reference>
<comment type="caution">
    <text evidence="2">The sequence shown here is derived from an EMBL/GenBank/DDBJ whole genome shotgun (WGS) entry which is preliminary data.</text>
</comment>
<proteinExistence type="predicted"/>
<dbReference type="CDD" id="cd06259">
    <property type="entry name" value="YdcF-like"/>
    <property type="match status" value="1"/>
</dbReference>
<protein>
    <submittedName>
        <fullName evidence="2">YdcF family protein</fullName>
    </submittedName>
</protein>
<dbReference type="RefSeq" id="WP_154555972.1">
    <property type="nucleotide sequence ID" value="NZ_VUMR01000022.1"/>
</dbReference>
<dbReference type="Pfam" id="PF02698">
    <property type="entry name" value="DUF218"/>
    <property type="match status" value="1"/>
</dbReference>
<accession>A0A6N7VIP7</accession>
<dbReference type="InterPro" id="IPR051599">
    <property type="entry name" value="Cell_Envelope_Assoc"/>
</dbReference>
<sequence>MIVSICILIFLVCLYIYFFPRIPKRKKHYAYALLLGCPAHDDGTMSSSQIKRCNLAIDMYKKGLYDTLIISGSNVKNEYVEAKVMHNYITNKTKIPTILETHARNTFENFKLSKEYIQEQDVLILTSQTHAKRACAIAKQFFSDYGCSWFKDLKMKHILREIISRIIYIKIEIQKKIGRY</sequence>